<evidence type="ECO:0000256" key="2">
    <source>
        <dbReference type="ARBA" id="ARBA00023136"/>
    </source>
</evidence>
<dbReference type="PANTHER" id="PTHR46825:SF11">
    <property type="entry name" value="PENICILLIN-BINDING PROTEIN 4"/>
    <property type="match status" value="1"/>
</dbReference>
<evidence type="ECO:0000256" key="1">
    <source>
        <dbReference type="ARBA" id="ARBA00004370"/>
    </source>
</evidence>
<keyword evidence="2" id="KW-0472">Membrane</keyword>
<keyword evidence="3" id="KW-0732">Signal</keyword>
<dbReference type="Proteomes" id="UP001595886">
    <property type="component" value="Unassembled WGS sequence"/>
</dbReference>
<comment type="subcellular location">
    <subcellularLocation>
        <location evidence="1">Membrane</location>
    </subcellularLocation>
</comment>
<feature type="domain" description="Beta-lactamase-related" evidence="4">
    <location>
        <begin position="23"/>
        <end position="345"/>
    </location>
</feature>
<gene>
    <name evidence="5" type="ORF">ACFO6Q_06455</name>
</gene>
<dbReference type="InterPro" id="IPR050491">
    <property type="entry name" value="AmpC-like"/>
</dbReference>
<dbReference type="EMBL" id="JBHSHD010000006">
    <property type="protein sequence ID" value="MFC4819956.1"/>
    <property type="molecule type" value="Genomic_DNA"/>
</dbReference>
<dbReference type="EC" id="3.-.-.-" evidence="5"/>
<evidence type="ECO:0000313" key="6">
    <source>
        <dbReference type="Proteomes" id="UP001595886"/>
    </source>
</evidence>
<proteinExistence type="predicted"/>
<evidence type="ECO:0000313" key="5">
    <source>
        <dbReference type="EMBL" id="MFC4819956.1"/>
    </source>
</evidence>
<dbReference type="SUPFAM" id="SSF56601">
    <property type="entry name" value="beta-lactamase/transpeptidase-like"/>
    <property type="match status" value="1"/>
</dbReference>
<dbReference type="GO" id="GO:0016787">
    <property type="term" value="F:hydrolase activity"/>
    <property type="evidence" value="ECO:0007669"/>
    <property type="project" value="UniProtKB-KW"/>
</dbReference>
<evidence type="ECO:0000259" key="4">
    <source>
        <dbReference type="Pfam" id="PF00144"/>
    </source>
</evidence>
<feature type="signal peptide" evidence="3">
    <location>
        <begin position="1"/>
        <end position="20"/>
    </location>
</feature>
<dbReference type="Pfam" id="PF00144">
    <property type="entry name" value="Beta-lactamase"/>
    <property type="match status" value="1"/>
</dbReference>
<comment type="caution">
    <text evidence="5">The sequence shown here is derived from an EMBL/GenBank/DDBJ whole genome shotgun (WGS) entry which is preliminary data.</text>
</comment>
<organism evidence="5 6">
    <name type="scientific">Dokdonella ginsengisoli</name>
    <dbReference type="NCBI Taxonomy" id="363846"/>
    <lineage>
        <taxon>Bacteria</taxon>
        <taxon>Pseudomonadati</taxon>
        <taxon>Pseudomonadota</taxon>
        <taxon>Gammaproteobacteria</taxon>
        <taxon>Lysobacterales</taxon>
        <taxon>Rhodanobacteraceae</taxon>
        <taxon>Dokdonella</taxon>
    </lineage>
</organism>
<accession>A0ABV9QSB5</accession>
<reference evidence="6" key="1">
    <citation type="journal article" date="2019" name="Int. J. Syst. Evol. Microbiol.">
        <title>The Global Catalogue of Microorganisms (GCM) 10K type strain sequencing project: providing services to taxonomists for standard genome sequencing and annotation.</title>
        <authorList>
            <consortium name="The Broad Institute Genomics Platform"/>
            <consortium name="The Broad Institute Genome Sequencing Center for Infectious Disease"/>
            <person name="Wu L."/>
            <person name="Ma J."/>
        </authorList>
    </citation>
    <scope>NUCLEOTIDE SEQUENCE [LARGE SCALE GENOMIC DNA]</scope>
    <source>
        <strain evidence="6">CCUG 30340</strain>
    </source>
</reference>
<evidence type="ECO:0000256" key="3">
    <source>
        <dbReference type="SAM" id="SignalP"/>
    </source>
</evidence>
<dbReference type="Gene3D" id="3.40.710.10">
    <property type="entry name" value="DD-peptidase/beta-lactamase superfamily"/>
    <property type="match status" value="1"/>
</dbReference>
<dbReference type="InterPro" id="IPR001466">
    <property type="entry name" value="Beta-lactam-related"/>
</dbReference>
<dbReference type="RefSeq" id="WP_380019769.1">
    <property type="nucleotide sequence ID" value="NZ_JBHSHD010000006.1"/>
</dbReference>
<sequence length="356" mass="39832">MRTLLWIALLLVAFGVPARAADVDAFVRDYAQQHGFSGSIRIVRPGKPDYVRSFGLANLAFEVPNRTHTKYRIASITKLFTATLILQLRDRGRLDLDRPIRAYLPDYAGRGGDTITVQQLLNHTSGLPNFDQVAEATDAIRDGLPTYQKPYTSDQLLAKFCSGDPLHAPGTTFDYNNGDYVVLGKIVERLYGQPYEHVLRERILDPLRMKDSGFLHQADVVAGLADTYFRHDDRKTLSPDLPVYPENWYAAGALYSTTADLATFSRALFDGRLVGRDSLERMFRPGLDDYGYGLWSYQTRLGGAARRVVKRPGRIMGAQAQLFHVFDPDLTIVLLANTASADLDEFVAQIARRAVD</sequence>
<keyword evidence="5" id="KW-0378">Hydrolase</keyword>
<feature type="chain" id="PRO_5045574128" evidence="3">
    <location>
        <begin position="21"/>
        <end position="356"/>
    </location>
</feature>
<keyword evidence="6" id="KW-1185">Reference proteome</keyword>
<name>A0ABV9QSB5_9GAMM</name>
<protein>
    <submittedName>
        <fullName evidence="5">Serine hydrolase domain-containing protein</fullName>
        <ecNumber evidence="5">3.-.-.-</ecNumber>
    </submittedName>
</protein>
<dbReference type="InterPro" id="IPR012338">
    <property type="entry name" value="Beta-lactam/transpept-like"/>
</dbReference>
<dbReference type="PANTHER" id="PTHR46825">
    <property type="entry name" value="D-ALANYL-D-ALANINE-CARBOXYPEPTIDASE/ENDOPEPTIDASE AMPH"/>
    <property type="match status" value="1"/>
</dbReference>